<dbReference type="GO" id="GO:0005524">
    <property type="term" value="F:ATP binding"/>
    <property type="evidence" value="ECO:0007669"/>
    <property type="project" value="UniProtKB-KW"/>
</dbReference>
<evidence type="ECO:0000256" key="4">
    <source>
        <dbReference type="ARBA" id="ARBA00005204"/>
    </source>
</evidence>
<dbReference type="Proteomes" id="UP000192660">
    <property type="component" value="Unassembled WGS sequence"/>
</dbReference>
<dbReference type="NCBIfam" id="TIGR03188">
    <property type="entry name" value="histidine_hisI"/>
    <property type="match status" value="1"/>
</dbReference>
<dbReference type="HAMAP" id="MF_01019">
    <property type="entry name" value="HisIE"/>
    <property type="match status" value="1"/>
</dbReference>
<reference evidence="16" key="1">
    <citation type="submission" date="2017-04" db="EMBL/GenBank/DDBJ databases">
        <authorList>
            <person name="Varghese N."/>
            <person name="Submissions S."/>
        </authorList>
    </citation>
    <scope>NUCLEOTIDE SEQUENCE [LARGE SCALE GENOMIC DNA]</scope>
    <source>
        <strain evidence="16">DSM 9293</strain>
    </source>
</reference>
<evidence type="ECO:0000259" key="14">
    <source>
        <dbReference type="Pfam" id="PF01502"/>
    </source>
</evidence>
<dbReference type="InterPro" id="IPR008179">
    <property type="entry name" value="HisE"/>
</dbReference>
<keyword evidence="9 13" id="KW-0378">Hydrolase</keyword>
<evidence type="ECO:0000256" key="7">
    <source>
        <dbReference type="ARBA" id="ARBA00022605"/>
    </source>
</evidence>
<dbReference type="PANTHER" id="PTHR42945:SF1">
    <property type="entry name" value="HISTIDINE BIOSYNTHESIS BIFUNCTIONAL PROTEIN HIS7"/>
    <property type="match status" value="1"/>
</dbReference>
<keyword evidence="8 13" id="KW-0547">Nucleotide-binding</keyword>
<comment type="pathway">
    <text evidence="3 13">Amino-acid biosynthesis; L-histidine biosynthesis; L-histidine from 5-phospho-alpha-D-ribose 1-diphosphate: step 3/9.</text>
</comment>
<feature type="domain" description="Phosphoribosyl-AMP cyclohydrolase" evidence="14">
    <location>
        <begin position="26"/>
        <end position="98"/>
    </location>
</feature>
<dbReference type="UniPathway" id="UPA00031">
    <property type="reaction ID" value="UER00007"/>
</dbReference>
<keyword evidence="10 13" id="KW-0067">ATP-binding</keyword>
<dbReference type="Gene3D" id="1.10.287.1080">
    <property type="entry name" value="MazG-like"/>
    <property type="match status" value="1"/>
</dbReference>
<dbReference type="Pfam" id="PF01503">
    <property type="entry name" value="PRA-PH"/>
    <property type="match status" value="1"/>
</dbReference>
<evidence type="ECO:0000256" key="1">
    <source>
        <dbReference type="ARBA" id="ARBA00000024"/>
    </source>
</evidence>
<feature type="region of interest" description="Phosphoribosyl-ATP pyrophosphohydrolase" evidence="13">
    <location>
        <begin position="111"/>
        <end position="225"/>
    </location>
</feature>
<evidence type="ECO:0000256" key="11">
    <source>
        <dbReference type="ARBA" id="ARBA00023102"/>
    </source>
</evidence>
<dbReference type="RefSeq" id="WP_081503445.1">
    <property type="nucleotide sequence ID" value="NZ_FWWY01000001.1"/>
</dbReference>
<keyword evidence="16" id="KW-1185">Reference proteome</keyword>
<accession>A0A1W1W7T4</accession>
<dbReference type="Gene3D" id="3.10.20.810">
    <property type="entry name" value="Phosphoribosyl-AMP cyclohydrolase"/>
    <property type="match status" value="1"/>
</dbReference>
<dbReference type="NCBIfam" id="NF002747">
    <property type="entry name" value="PRK02759.1"/>
    <property type="match status" value="1"/>
</dbReference>
<dbReference type="SUPFAM" id="SSF141734">
    <property type="entry name" value="HisI-like"/>
    <property type="match status" value="1"/>
</dbReference>
<dbReference type="GO" id="GO:0000105">
    <property type="term" value="P:L-histidine biosynthetic process"/>
    <property type="evidence" value="ECO:0007669"/>
    <property type="project" value="UniProtKB-UniRule"/>
</dbReference>
<comment type="catalytic activity">
    <reaction evidence="1 13">
        <text>1-(5-phospho-beta-D-ribosyl)-5'-AMP + H2O = 1-(5-phospho-beta-D-ribosyl)-5-[(5-phospho-beta-D-ribosylamino)methylideneamino]imidazole-4-carboxamide</text>
        <dbReference type="Rhea" id="RHEA:20049"/>
        <dbReference type="ChEBI" id="CHEBI:15377"/>
        <dbReference type="ChEBI" id="CHEBI:58435"/>
        <dbReference type="ChEBI" id="CHEBI:59457"/>
        <dbReference type="EC" id="3.5.4.19"/>
    </reaction>
</comment>
<dbReference type="EC" id="3.6.1.31" evidence="13"/>
<comment type="similarity">
    <text evidence="6 13">In the N-terminal section; belongs to the PRA-CH family.</text>
</comment>
<evidence type="ECO:0000256" key="9">
    <source>
        <dbReference type="ARBA" id="ARBA00022801"/>
    </source>
</evidence>
<evidence type="ECO:0000313" key="16">
    <source>
        <dbReference type="Proteomes" id="UP000192660"/>
    </source>
</evidence>
<dbReference type="CDD" id="cd11534">
    <property type="entry name" value="NTP-PPase_HisIE_like"/>
    <property type="match status" value="1"/>
</dbReference>
<keyword evidence="13" id="KW-0963">Cytoplasm</keyword>
<dbReference type="EMBL" id="FWWY01000001">
    <property type="protein sequence ID" value="SMC02346.1"/>
    <property type="molecule type" value="Genomic_DNA"/>
</dbReference>
<dbReference type="PANTHER" id="PTHR42945">
    <property type="entry name" value="HISTIDINE BIOSYNTHESIS BIFUNCTIONAL PROTEIN"/>
    <property type="match status" value="1"/>
</dbReference>
<evidence type="ECO:0000256" key="13">
    <source>
        <dbReference type="HAMAP-Rule" id="MF_01019"/>
    </source>
</evidence>
<keyword evidence="11 13" id="KW-0368">Histidine biosynthesis</keyword>
<keyword evidence="12 13" id="KW-0511">Multifunctional enzyme</keyword>
<dbReference type="GO" id="GO:0004636">
    <property type="term" value="F:phosphoribosyl-ATP diphosphatase activity"/>
    <property type="evidence" value="ECO:0007669"/>
    <property type="project" value="UniProtKB-UniRule"/>
</dbReference>
<name>A0A1W1W7T4_SULTA</name>
<evidence type="ECO:0000256" key="2">
    <source>
        <dbReference type="ARBA" id="ARBA00001460"/>
    </source>
</evidence>
<keyword evidence="7 13" id="KW-0028">Amino-acid biosynthesis</keyword>
<evidence type="ECO:0000256" key="3">
    <source>
        <dbReference type="ARBA" id="ARBA00005169"/>
    </source>
</evidence>
<sequence>MAVINEAGKILYPVVVQRATTRQVLMCAFADDEALELTRKTKRAHFYSRSRQSLWEKGLTSGNYLIVQDVLPDCDNDSFLYVVTNDNPACHRNTTSCFDNSPGSEDGPNPLARLYQYIHERQNADPNQSYTAQLLQGPLEKLLKKIGEEAIEVIVAAATDSHTEGADLVWESCDLLYHLSVLLARFDVSLQTLDQELIRRHDRSLFAVMNRHPLRLLSHNPNHCR</sequence>
<dbReference type="GO" id="GO:0004635">
    <property type="term" value="F:phosphoribosyl-AMP cyclohydrolase activity"/>
    <property type="evidence" value="ECO:0007669"/>
    <property type="project" value="UniProtKB-UniRule"/>
</dbReference>
<organism evidence="15 16">
    <name type="scientific">Sulfobacillus thermosulfidooxidans (strain DSM 9293 / VKM B-1269 / AT-1)</name>
    <dbReference type="NCBI Taxonomy" id="929705"/>
    <lineage>
        <taxon>Bacteria</taxon>
        <taxon>Bacillati</taxon>
        <taxon>Bacillota</taxon>
        <taxon>Clostridia</taxon>
        <taxon>Eubacteriales</taxon>
        <taxon>Clostridiales Family XVII. Incertae Sedis</taxon>
        <taxon>Sulfobacillus</taxon>
    </lineage>
</organism>
<comment type="similarity">
    <text evidence="5 13">In the C-terminal section; belongs to the PRA-PH family.</text>
</comment>
<dbReference type="AlphaFoldDB" id="A0A1W1W7T4"/>
<evidence type="ECO:0000256" key="8">
    <source>
        <dbReference type="ARBA" id="ARBA00022741"/>
    </source>
</evidence>
<dbReference type="FunFam" id="3.10.20.810:FF:000001">
    <property type="entry name" value="Histidine biosynthesis bifunctional protein HisIE"/>
    <property type="match status" value="1"/>
</dbReference>
<evidence type="ECO:0000256" key="5">
    <source>
        <dbReference type="ARBA" id="ARBA00007731"/>
    </source>
</evidence>
<evidence type="ECO:0000313" key="15">
    <source>
        <dbReference type="EMBL" id="SMC02346.1"/>
    </source>
</evidence>
<dbReference type="EC" id="3.5.4.19" evidence="13"/>
<dbReference type="SUPFAM" id="SSF101386">
    <property type="entry name" value="all-alpha NTP pyrophosphatases"/>
    <property type="match status" value="1"/>
</dbReference>
<dbReference type="OrthoDB" id="9795769at2"/>
<dbReference type="STRING" id="28034.BFX07_10180"/>
<dbReference type="InterPro" id="IPR021130">
    <property type="entry name" value="PRib-ATP_PPHydrolase-like"/>
</dbReference>
<dbReference type="InterPro" id="IPR002496">
    <property type="entry name" value="PRib_AMP_CycHydrolase_dom"/>
</dbReference>
<dbReference type="InterPro" id="IPR038019">
    <property type="entry name" value="PRib_AMP_CycHydrolase_sf"/>
</dbReference>
<protein>
    <recommendedName>
        <fullName evidence="13">Histidine biosynthesis bifunctional protein HisIE</fullName>
    </recommendedName>
    <domain>
        <recommendedName>
            <fullName evidence="13">Phosphoribosyl-AMP cyclohydrolase</fullName>
            <shortName evidence="13">PRA-CH</shortName>
            <ecNumber evidence="13">3.5.4.19</ecNumber>
        </recommendedName>
    </domain>
    <domain>
        <recommendedName>
            <fullName evidence="13">Phosphoribosyl-ATP pyrophosphatase</fullName>
            <shortName evidence="13">PRA-PH</shortName>
            <ecNumber evidence="13">3.6.1.31</ecNumber>
        </recommendedName>
    </domain>
</protein>
<comment type="subcellular location">
    <subcellularLocation>
        <location evidence="13">Cytoplasm</location>
    </subcellularLocation>
</comment>
<comment type="pathway">
    <text evidence="4 13">Amino-acid biosynthesis; L-histidine biosynthesis; L-histidine from 5-phospho-alpha-D-ribose 1-diphosphate: step 2/9.</text>
</comment>
<dbReference type="GO" id="GO:0005737">
    <property type="term" value="C:cytoplasm"/>
    <property type="evidence" value="ECO:0007669"/>
    <property type="project" value="UniProtKB-SubCell"/>
</dbReference>
<dbReference type="HAMAP" id="MF_01020">
    <property type="entry name" value="HisE"/>
    <property type="match status" value="1"/>
</dbReference>
<evidence type="ECO:0000256" key="6">
    <source>
        <dbReference type="ARBA" id="ARBA00008299"/>
    </source>
</evidence>
<gene>
    <name evidence="13" type="primary">hisI</name>
    <name evidence="13" type="synonym">hisIE</name>
    <name evidence="15" type="ORF">SAMN00768000_0541</name>
</gene>
<comment type="catalytic activity">
    <reaction evidence="2 13">
        <text>1-(5-phospho-beta-D-ribosyl)-ATP + H2O = 1-(5-phospho-beta-D-ribosyl)-5'-AMP + diphosphate + H(+)</text>
        <dbReference type="Rhea" id="RHEA:22828"/>
        <dbReference type="ChEBI" id="CHEBI:15377"/>
        <dbReference type="ChEBI" id="CHEBI:15378"/>
        <dbReference type="ChEBI" id="CHEBI:33019"/>
        <dbReference type="ChEBI" id="CHEBI:59457"/>
        <dbReference type="ChEBI" id="CHEBI:73183"/>
        <dbReference type="EC" id="3.6.1.31"/>
    </reaction>
</comment>
<dbReference type="InterPro" id="IPR023019">
    <property type="entry name" value="His_synth_HisIE"/>
</dbReference>
<dbReference type="Pfam" id="PF01502">
    <property type="entry name" value="PRA-CH"/>
    <property type="match status" value="1"/>
</dbReference>
<evidence type="ECO:0000256" key="12">
    <source>
        <dbReference type="ARBA" id="ARBA00023268"/>
    </source>
</evidence>
<proteinExistence type="inferred from homology"/>
<evidence type="ECO:0000256" key="10">
    <source>
        <dbReference type="ARBA" id="ARBA00022840"/>
    </source>
</evidence>
<feature type="region of interest" description="Phosphoribosyl-AMP cyclohydrolase" evidence="13">
    <location>
        <begin position="1"/>
        <end position="110"/>
    </location>
</feature>